<name>A0A6J1CMT4_MOMCH</name>
<dbReference type="PANTHER" id="PTHR14296">
    <property type="entry name" value="REMODELING AND SPACING FACTOR 1"/>
    <property type="match status" value="1"/>
</dbReference>
<feature type="compositionally biased region" description="Basic and acidic residues" evidence="1">
    <location>
        <begin position="346"/>
        <end position="356"/>
    </location>
</feature>
<feature type="compositionally biased region" description="Basic and acidic residues" evidence="1">
    <location>
        <begin position="456"/>
        <end position="471"/>
    </location>
</feature>
<feature type="region of interest" description="Disordered" evidence="1">
    <location>
        <begin position="346"/>
        <end position="500"/>
    </location>
</feature>
<organism evidence="2 3">
    <name type="scientific">Momordica charantia</name>
    <name type="common">Bitter gourd</name>
    <name type="synonym">Balsam pear</name>
    <dbReference type="NCBI Taxonomy" id="3673"/>
    <lineage>
        <taxon>Eukaryota</taxon>
        <taxon>Viridiplantae</taxon>
        <taxon>Streptophyta</taxon>
        <taxon>Embryophyta</taxon>
        <taxon>Tracheophyta</taxon>
        <taxon>Spermatophyta</taxon>
        <taxon>Magnoliopsida</taxon>
        <taxon>eudicotyledons</taxon>
        <taxon>Gunneridae</taxon>
        <taxon>Pentapetalae</taxon>
        <taxon>rosids</taxon>
        <taxon>fabids</taxon>
        <taxon>Cucurbitales</taxon>
        <taxon>Cucurbitaceae</taxon>
        <taxon>Momordiceae</taxon>
        <taxon>Momordica</taxon>
    </lineage>
</organism>
<dbReference type="OrthoDB" id="303107at2759"/>
<reference evidence="3" key="1">
    <citation type="submission" date="2025-08" db="UniProtKB">
        <authorList>
            <consortium name="RefSeq"/>
        </authorList>
    </citation>
    <scope>IDENTIFICATION</scope>
    <source>
        <strain evidence="3">OHB3-1</strain>
    </source>
</reference>
<evidence type="ECO:0000313" key="2">
    <source>
        <dbReference type="Proteomes" id="UP000504603"/>
    </source>
</evidence>
<gene>
    <name evidence="3" type="primary">LOC111012575</name>
</gene>
<dbReference type="KEGG" id="mcha:111012575"/>
<evidence type="ECO:0000256" key="1">
    <source>
        <dbReference type="SAM" id="MobiDB-lite"/>
    </source>
</evidence>
<evidence type="ECO:0000313" key="3">
    <source>
        <dbReference type="RefSeq" id="XP_022142452.1"/>
    </source>
</evidence>
<accession>A0A6J1CMT4</accession>
<dbReference type="AlphaFoldDB" id="A0A6J1CMT4"/>
<protein>
    <submittedName>
        <fullName evidence="3">DDT domain-containing protein DDR4</fullName>
    </submittedName>
</protein>
<sequence length="500" mass="56471">MADGLSRRLPAAMEAVGGVKRSAKEESVDDSVMADDLDVNLEAEVSKLRGHWELASVLNFLNVFEPLIGKSLRISAEEIERGLVKPESSLAELHILLLKGIPPVSKMLNGSDAWVTVLCKKLAMWWPWVAEGEIPIKAFKGEEISKYKKLDPTKRLLILKVLCEIRADQDDTVSYISECLKDKTQMSCFQKDRFGGDGNGISYWYDGNPSVGYRLYREVIKFDTKIKGKHKGSFSLPMFSTQWETMATNLEEFHKVKDNLLCSKITSEVAVGRKIESDAIPVLEKLQKKKERLLKRKHREDMLLNDLKKSCIVGITRTCRIRAPVNYTFEEYNRAIDDAIRVSRNVKSTDEKEQGMHRKRGRRDVVSTSENPDTRISSEDDSRISRECNNDDDTESNTLVLDSADDTNNKDYEDKDDDDDECNSDYSDAEENNGGTLHSEKQAATNVEMPVGGCSKRQDRNRSHSGNENRKVGAKSRLRQRPVLNSALDPVAVPDSDDEN</sequence>
<proteinExistence type="predicted"/>
<dbReference type="GO" id="GO:0006355">
    <property type="term" value="P:regulation of DNA-templated transcription"/>
    <property type="evidence" value="ECO:0007669"/>
    <property type="project" value="InterPro"/>
</dbReference>
<keyword evidence="2" id="KW-1185">Reference proteome</keyword>
<feature type="compositionally biased region" description="Basic and acidic residues" evidence="1">
    <location>
        <begin position="372"/>
        <end position="389"/>
    </location>
</feature>
<feature type="compositionally biased region" description="Acidic residues" evidence="1">
    <location>
        <begin position="414"/>
        <end position="431"/>
    </location>
</feature>
<dbReference type="PANTHER" id="PTHR14296:SF12">
    <property type="entry name" value="DDT DOMAIN-CONTAINING PROTEIN DDR4 ISOFORM X1"/>
    <property type="match status" value="1"/>
</dbReference>
<dbReference type="RefSeq" id="XP_022142452.1">
    <property type="nucleotide sequence ID" value="XM_022286760.1"/>
</dbReference>
<dbReference type="GO" id="GO:0031213">
    <property type="term" value="C:RSF complex"/>
    <property type="evidence" value="ECO:0007669"/>
    <property type="project" value="InterPro"/>
</dbReference>
<dbReference type="InterPro" id="IPR028938">
    <property type="entry name" value="Rsf1-like"/>
</dbReference>
<dbReference type="GeneID" id="111012575"/>
<dbReference type="Proteomes" id="UP000504603">
    <property type="component" value="Unplaced"/>
</dbReference>